<dbReference type="PRINTS" id="PR00411">
    <property type="entry name" value="PNDRDTASEI"/>
</dbReference>
<evidence type="ECO:0000313" key="12">
    <source>
        <dbReference type="EMBL" id="MFD0988160.1"/>
    </source>
</evidence>
<evidence type="ECO:0000256" key="6">
    <source>
        <dbReference type="ARBA" id="ARBA00023002"/>
    </source>
</evidence>
<gene>
    <name evidence="12" type="ORF">ACFQ2F_13730</name>
</gene>
<dbReference type="RefSeq" id="WP_379091016.1">
    <property type="nucleotide sequence ID" value="NZ_JBHTJO010000002.1"/>
</dbReference>
<dbReference type="InterPro" id="IPR012999">
    <property type="entry name" value="Pyr_OxRdtase_I_AS"/>
</dbReference>
<keyword evidence="3 9" id="KW-0285">Flavoprotein</keyword>
<dbReference type="Proteomes" id="UP001597102">
    <property type="component" value="Unassembled WGS sequence"/>
</dbReference>
<dbReference type="PROSITE" id="PS00076">
    <property type="entry name" value="PYRIDINE_REDOX_1"/>
    <property type="match status" value="1"/>
</dbReference>
<dbReference type="EC" id="1.-.-.-" evidence="12"/>
<dbReference type="EMBL" id="JBHTJO010000002">
    <property type="protein sequence ID" value="MFD0988160.1"/>
    <property type="molecule type" value="Genomic_DNA"/>
</dbReference>
<keyword evidence="5" id="KW-0521">NADP</keyword>
<sequence>MSELLRPDLCIIGGGSAGLTVAAAAAQFGVPVVLIERGPMGGDCLNSGCVPSKSLLAAGKRAQAMRDAGLFGIEPVEPKIDYAALHDRIHGVITAIAPNDSVERFTALGVRVIQDEARFIDKRTVQAGDIKIKARRFIIATGSSPAVPDIPGLSTTPYLTNESIFELTEKVSHLIVLGAGPVGLELAQAYRRLGAHVTVLDRARPLSQMDEEAARVVQRSLEDERIVIHSEASVAKVESAGSGVKVHFEKGGEAMDIEGSHLLVATGRKPNIESLDLKKAKIRTTDQGIKVNKRLKTRNGRVYAIGDVTGPPQFTHMASHHAELVLRNAVFRLRPSLDLTKVPRTLYTDPEVAEIGLTEEQARKHSGMRILRWPYADNDRAQAEGETEGFIKVFTDRNGYILGCVIAGAEAGELIAFWALAIARNSKVGDVAGLIFPYPTLSELAKRAAITYYRPLLRKPYLQRIAAWLRKLG</sequence>
<dbReference type="Gene3D" id="3.30.390.30">
    <property type="match status" value="1"/>
</dbReference>
<keyword evidence="8 9" id="KW-0676">Redox-active center</keyword>
<keyword evidence="6 9" id="KW-0560">Oxidoreductase</keyword>
<comment type="cofactor">
    <cofactor evidence="1">
        <name>FAD</name>
        <dbReference type="ChEBI" id="CHEBI:57692"/>
    </cofactor>
</comment>
<dbReference type="InterPro" id="IPR016156">
    <property type="entry name" value="FAD/NAD-linked_Rdtase_dimer_sf"/>
</dbReference>
<dbReference type="Pfam" id="PF07992">
    <property type="entry name" value="Pyr_redox_2"/>
    <property type="match status" value="1"/>
</dbReference>
<comment type="similarity">
    <text evidence="2 9">Belongs to the class-I pyridine nucleotide-disulfide oxidoreductase family.</text>
</comment>
<reference evidence="13" key="1">
    <citation type="journal article" date="2019" name="Int. J. Syst. Evol. Microbiol.">
        <title>The Global Catalogue of Microorganisms (GCM) 10K type strain sequencing project: providing services to taxonomists for standard genome sequencing and annotation.</title>
        <authorList>
            <consortium name="The Broad Institute Genomics Platform"/>
            <consortium name="The Broad Institute Genome Sequencing Center for Infectious Disease"/>
            <person name="Wu L."/>
            <person name="Ma J."/>
        </authorList>
    </citation>
    <scope>NUCLEOTIDE SEQUENCE [LARGE SCALE GENOMIC DNA]</scope>
    <source>
        <strain evidence="13">CCUG 61697</strain>
    </source>
</reference>
<dbReference type="SUPFAM" id="SSF51905">
    <property type="entry name" value="FAD/NAD(P)-binding domain"/>
    <property type="match status" value="1"/>
</dbReference>
<accession>A0ABW3JEA5</accession>
<dbReference type="SUPFAM" id="SSF55424">
    <property type="entry name" value="FAD/NAD-linked reductases, dimerisation (C-terminal) domain"/>
    <property type="match status" value="1"/>
</dbReference>
<evidence type="ECO:0000259" key="10">
    <source>
        <dbReference type="Pfam" id="PF02852"/>
    </source>
</evidence>
<dbReference type="InterPro" id="IPR001100">
    <property type="entry name" value="Pyr_nuc-diS_OxRdtase"/>
</dbReference>
<dbReference type="InterPro" id="IPR036188">
    <property type="entry name" value="FAD/NAD-bd_sf"/>
</dbReference>
<feature type="domain" description="FAD/NAD(P)-binding" evidence="11">
    <location>
        <begin position="8"/>
        <end position="322"/>
    </location>
</feature>
<dbReference type="PRINTS" id="PR00368">
    <property type="entry name" value="FADPNR"/>
</dbReference>
<keyword evidence="13" id="KW-1185">Reference proteome</keyword>
<dbReference type="PANTHER" id="PTHR43014">
    <property type="entry name" value="MERCURIC REDUCTASE"/>
    <property type="match status" value="1"/>
</dbReference>
<dbReference type="GO" id="GO:0016491">
    <property type="term" value="F:oxidoreductase activity"/>
    <property type="evidence" value="ECO:0007669"/>
    <property type="project" value="UniProtKB-KW"/>
</dbReference>
<evidence type="ECO:0000256" key="2">
    <source>
        <dbReference type="ARBA" id="ARBA00007532"/>
    </source>
</evidence>
<evidence type="ECO:0000256" key="7">
    <source>
        <dbReference type="ARBA" id="ARBA00023157"/>
    </source>
</evidence>
<dbReference type="PIRSF" id="PIRSF000350">
    <property type="entry name" value="Mercury_reductase_MerA"/>
    <property type="match status" value="1"/>
</dbReference>
<dbReference type="Gene3D" id="3.50.50.60">
    <property type="entry name" value="FAD/NAD(P)-binding domain"/>
    <property type="match status" value="2"/>
</dbReference>
<evidence type="ECO:0000259" key="11">
    <source>
        <dbReference type="Pfam" id="PF07992"/>
    </source>
</evidence>
<evidence type="ECO:0000256" key="1">
    <source>
        <dbReference type="ARBA" id="ARBA00001974"/>
    </source>
</evidence>
<evidence type="ECO:0000256" key="8">
    <source>
        <dbReference type="ARBA" id="ARBA00023284"/>
    </source>
</evidence>
<proteinExistence type="inferred from homology"/>
<keyword evidence="4 9" id="KW-0274">FAD</keyword>
<dbReference type="PANTHER" id="PTHR43014:SF2">
    <property type="entry name" value="MERCURIC REDUCTASE"/>
    <property type="match status" value="1"/>
</dbReference>
<evidence type="ECO:0000256" key="5">
    <source>
        <dbReference type="ARBA" id="ARBA00022857"/>
    </source>
</evidence>
<protein>
    <submittedName>
        <fullName evidence="12">Dihydrolipoyl dehydrogenase family protein</fullName>
        <ecNumber evidence="12">1.-.-.-</ecNumber>
    </submittedName>
</protein>
<organism evidence="12 13">
    <name type="scientific">Methyloligella solikamskensis</name>
    <dbReference type="NCBI Taxonomy" id="1177756"/>
    <lineage>
        <taxon>Bacteria</taxon>
        <taxon>Pseudomonadati</taxon>
        <taxon>Pseudomonadota</taxon>
        <taxon>Alphaproteobacteria</taxon>
        <taxon>Hyphomicrobiales</taxon>
        <taxon>Hyphomicrobiaceae</taxon>
        <taxon>Methyloligella</taxon>
    </lineage>
</organism>
<evidence type="ECO:0000313" key="13">
    <source>
        <dbReference type="Proteomes" id="UP001597102"/>
    </source>
</evidence>
<evidence type="ECO:0000256" key="9">
    <source>
        <dbReference type="RuleBase" id="RU003691"/>
    </source>
</evidence>
<dbReference type="Pfam" id="PF02852">
    <property type="entry name" value="Pyr_redox_dim"/>
    <property type="match status" value="1"/>
</dbReference>
<dbReference type="InterPro" id="IPR023753">
    <property type="entry name" value="FAD/NAD-binding_dom"/>
</dbReference>
<feature type="domain" description="Pyridine nucleotide-disulphide oxidoreductase dimerisation" evidence="10">
    <location>
        <begin position="342"/>
        <end position="448"/>
    </location>
</feature>
<name>A0ABW3JEA5_9HYPH</name>
<dbReference type="InterPro" id="IPR004099">
    <property type="entry name" value="Pyr_nucl-diS_OxRdtase_dimer"/>
</dbReference>
<comment type="caution">
    <text evidence="12">The sequence shown here is derived from an EMBL/GenBank/DDBJ whole genome shotgun (WGS) entry which is preliminary data.</text>
</comment>
<evidence type="ECO:0000256" key="4">
    <source>
        <dbReference type="ARBA" id="ARBA00022827"/>
    </source>
</evidence>
<evidence type="ECO:0000256" key="3">
    <source>
        <dbReference type="ARBA" id="ARBA00022630"/>
    </source>
</evidence>
<keyword evidence="7" id="KW-1015">Disulfide bond</keyword>